<dbReference type="Proteomes" id="UP001177003">
    <property type="component" value="Chromosome 2"/>
</dbReference>
<gene>
    <name evidence="2" type="ORF">LSALG_LOCUS14300</name>
</gene>
<name>A0AA35YHQ9_LACSI</name>
<evidence type="ECO:0000313" key="2">
    <source>
        <dbReference type="EMBL" id="CAI9274208.1"/>
    </source>
</evidence>
<evidence type="ECO:0000313" key="3">
    <source>
        <dbReference type="Proteomes" id="UP001177003"/>
    </source>
</evidence>
<reference evidence="2" key="1">
    <citation type="submission" date="2023-04" db="EMBL/GenBank/DDBJ databases">
        <authorList>
            <person name="Vijverberg K."/>
            <person name="Xiong W."/>
            <person name="Schranz E."/>
        </authorList>
    </citation>
    <scope>NUCLEOTIDE SEQUENCE</scope>
</reference>
<evidence type="ECO:0000256" key="1">
    <source>
        <dbReference type="SAM" id="MobiDB-lite"/>
    </source>
</evidence>
<organism evidence="2 3">
    <name type="scientific">Lactuca saligna</name>
    <name type="common">Willowleaf lettuce</name>
    <dbReference type="NCBI Taxonomy" id="75948"/>
    <lineage>
        <taxon>Eukaryota</taxon>
        <taxon>Viridiplantae</taxon>
        <taxon>Streptophyta</taxon>
        <taxon>Embryophyta</taxon>
        <taxon>Tracheophyta</taxon>
        <taxon>Spermatophyta</taxon>
        <taxon>Magnoliopsida</taxon>
        <taxon>eudicotyledons</taxon>
        <taxon>Gunneridae</taxon>
        <taxon>Pentapetalae</taxon>
        <taxon>asterids</taxon>
        <taxon>campanulids</taxon>
        <taxon>Asterales</taxon>
        <taxon>Asteraceae</taxon>
        <taxon>Cichorioideae</taxon>
        <taxon>Cichorieae</taxon>
        <taxon>Lactucinae</taxon>
        <taxon>Lactuca</taxon>
    </lineage>
</organism>
<keyword evidence="3" id="KW-1185">Reference proteome</keyword>
<feature type="region of interest" description="Disordered" evidence="1">
    <location>
        <begin position="117"/>
        <end position="182"/>
    </location>
</feature>
<feature type="compositionally biased region" description="Polar residues" evidence="1">
    <location>
        <begin position="143"/>
        <end position="168"/>
    </location>
</feature>
<evidence type="ECO:0008006" key="4">
    <source>
        <dbReference type="Google" id="ProtNLM"/>
    </source>
</evidence>
<dbReference type="AlphaFoldDB" id="A0AA35YHQ9"/>
<protein>
    <recommendedName>
        <fullName evidence="4">Zinc knuckle CX2CX4HX4C</fullName>
    </recommendedName>
</protein>
<sequence>MSAAKDWLKEIEVFSSDLVTGERISSKCKIEYAWNPSKCSHCKVYGHRDATCRILLAKETNSIKNSKVGEEKKEEKKIDLMEVLIASTKSVQEDQDGFQTVVKRNKGTNMGENLKEEMKNKKQNVNQGQKGKRYGGEKAENGNKASMQGQKGNKNVKTGMSAEGSQWNKGKGSQGYNGKNQNIKGSFYGRNFEQGQTSKNDYFSNKRENIATSFMGKKELAGSIHGSGKKEEDVKSEVRGKINVAGQKYVPKSGLDFKISSNFDSKPQPLMTNGPKNLSTNNKFEVLNDLEEETPFVFSKKGVDEADLAYLDSVDQMEVIRGIPLIDTNMETFPNDD</sequence>
<proteinExistence type="predicted"/>
<dbReference type="EMBL" id="OX465078">
    <property type="protein sequence ID" value="CAI9274208.1"/>
    <property type="molecule type" value="Genomic_DNA"/>
</dbReference>
<accession>A0AA35YHQ9</accession>